<reference evidence="5 6" key="1">
    <citation type="submission" date="2024-06" db="EMBL/GenBank/DDBJ databases">
        <title>Genomic Encyclopedia of Type Strains, Phase V (KMG-V): Genome sequencing to study the core and pangenomes of soil and plant-associated prokaryotes.</title>
        <authorList>
            <person name="Whitman W."/>
        </authorList>
    </citation>
    <scope>NUCLEOTIDE SEQUENCE [LARGE SCALE GENOMIC DNA]</scope>
    <source>
        <strain evidence="5 6">NE40</strain>
    </source>
</reference>
<dbReference type="InterPro" id="IPR014883">
    <property type="entry name" value="VRR_NUC"/>
</dbReference>
<dbReference type="Proteomes" id="UP001549366">
    <property type="component" value="Unassembled WGS sequence"/>
</dbReference>
<organism evidence="5 6">
    <name type="scientific">Endozoicomonas lisbonensis</name>
    <dbReference type="NCBI Taxonomy" id="3120522"/>
    <lineage>
        <taxon>Bacteria</taxon>
        <taxon>Pseudomonadati</taxon>
        <taxon>Pseudomonadota</taxon>
        <taxon>Gammaproteobacteria</taxon>
        <taxon>Oceanospirillales</taxon>
        <taxon>Endozoicomonadaceae</taxon>
        <taxon>Endozoicomonas</taxon>
    </lineage>
</organism>
<evidence type="ECO:0000256" key="2">
    <source>
        <dbReference type="ARBA" id="ARBA00022722"/>
    </source>
</evidence>
<evidence type="ECO:0000256" key="3">
    <source>
        <dbReference type="ARBA" id="ARBA00022801"/>
    </source>
</evidence>
<dbReference type="RefSeq" id="WP_354010873.1">
    <property type="nucleotide sequence ID" value="NZ_JBEWTA010000001.1"/>
</dbReference>
<dbReference type="EMBL" id="JBEWTB010000002">
    <property type="protein sequence ID" value="MET4756536.1"/>
    <property type="molecule type" value="Genomic_DNA"/>
</dbReference>
<evidence type="ECO:0000313" key="6">
    <source>
        <dbReference type="Proteomes" id="UP001549366"/>
    </source>
</evidence>
<evidence type="ECO:0000256" key="1">
    <source>
        <dbReference type="ARBA" id="ARBA00001946"/>
    </source>
</evidence>
<dbReference type="InterPro" id="IPR011856">
    <property type="entry name" value="tRNA_endonuc-like_dom_sf"/>
</dbReference>
<gene>
    <name evidence="5" type="ORF">V5J35_001728</name>
</gene>
<sequence length="145" mass="16445">MAINADPQAYKKAMTRKFRKPPVDREGPQQKLFFDWLRFTHPDVYKHTFHIPNGGQRSGKAGAKMKREGVKRGVPDIMVALSKGQWPALFIEFKAAKPHDSNVSAEQKEWLDRLNKAGYLAVVCRGVAEAKKAITDYLMADEVPY</sequence>
<name>A0ABV2SFI7_9GAMM</name>
<feature type="domain" description="VRR-NUC" evidence="4">
    <location>
        <begin position="13"/>
        <end position="128"/>
    </location>
</feature>
<dbReference type="SMART" id="SM00990">
    <property type="entry name" value="VRR_NUC"/>
    <property type="match status" value="1"/>
</dbReference>
<protein>
    <recommendedName>
        <fullName evidence="4">VRR-NUC domain-containing protein</fullName>
    </recommendedName>
</protein>
<accession>A0ABV2SFI7</accession>
<keyword evidence="3" id="KW-0378">Hydrolase</keyword>
<evidence type="ECO:0000259" key="4">
    <source>
        <dbReference type="SMART" id="SM00990"/>
    </source>
</evidence>
<keyword evidence="2" id="KW-0540">Nuclease</keyword>
<comment type="caution">
    <text evidence="5">The sequence shown here is derived from an EMBL/GenBank/DDBJ whole genome shotgun (WGS) entry which is preliminary data.</text>
</comment>
<dbReference type="Pfam" id="PF08774">
    <property type="entry name" value="VRR_NUC"/>
    <property type="match status" value="1"/>
</dbReference>
<evidence type="ECO:0000313" key="5">
    <source>
        <dbReference type="EMBL" id="MET4756536.1"/>
    </source>
</evidence>
<comment type="cofactor">
    <cofactor evidence="1">
        <name>Mg(2+)</name>
        <dbReference type="ChEBI" id="CHEBI:18420"/>
    </cofactor>
</comment>
<keyword evidence="6" id="KW-1185">Reference proteome</keyword>
<proteinExistence type="predicted"/>
<dbReference type="Gene3D" id="3.40.1350.10">
    <property type="match status" value="1"/>
</dbReference>